<dbReference type="PANTHER" id="PTHR32196">
    <property type="entry name" value="ABC TRANSPORTER PERMEASE PROTEIN YPHD-RELATED-RELATED"/>
    <property type="match status" value="1"/>
</dbReference>
<dbReference type="GO" id="GO:0005886">
    <property type="term" value="C:plasma membrane"/>
    <property type="evidence" value="ECO:0007669"/>
    <property type="project" value="UniProtKB-SubCell"/>
</dbReference>
<protein>
    <submittedName>
        <fullName evidence="10">Ribose ABC transporter permease</fullName>
    </submittedName>
</protein>
<feature type="transmembrane region" description="Helical" evidence="9">
    <location>
        <begin position="283"/>
        <end position="300"/>
    </location>
</feature>
<keyword evidence="4" id="KW-1003">Cell membrane</keyword>
<keyword evidence="11" id="KW-1185">Reference proteome</keyword>
<dbReference type="InterPro" id="IPR001851">
    <property type="entry name" value="ABC_transp_permease"/>
</dbReference>
<gene>
    <name evidence="10" type="ORF">B9G39_05860</name>
</gene>
<evidence type="ECO:0000256" key="6">
    <source>
        <dbReference type="ARBA" id="ARBA00022692"/>
    </source>
</evidence>
<evidence type="ECO:0000256" key="9">
    <source>
        <dbReference type="SAM" id="Phobius"/>
    </source>
</evidence>
<evidence type="ECO:0000256" key="4">
    <source>
        <dbReference type="ARBA" id="ARBA00022475"/>
    </source>
</evidence>
<feature type="transmembrane region" description="Helical" evidence="9">
    <location>
        <begin position="229"/>
        <end position="251"/>
    </location>
</feature>
<sequence length="329" mass="34472">MNSPVQSTKKSSTEHWVQWFSVENLIRHKSFLALLILVAIVSLFNPQFLAVDNLLNILRQTSINAIIAVGMTLVILTAGIDLSVGSVLALSGAICASLIGYEVPVIAAVFITLLMGSLMGACSGVVIAKGKVQPFIATLVAMTLFRGVTMVFTDGRPISTGLHHTADQFAWLGTGYVLGIPVPVYLMAIVFGGGYFILHHTRLGRYIYALGGNESATRLSGINVDNIKLIVYSLCGMLAALAGIIATARLASAQPTAGAGYELDAIAAVVLGGTSLAGGKGRIVGTLIGALIIGILNNALNLLDVSSYYQMIAKATVILLAVLVDTRSK</sequence>
<reference evidence="10 11" key="1">
    <citation type="submission" date="2017-04" db="EMBL/GenBank/DDBJ databases">
        <title>Draft genome sequence of Zooshikella ganghwensis VG4 isolated from Red Sea sediments.</title>
        <authorList>
            <person name="Rehman Z."/>
            <person name="Alam I."/>
            <person name="Kamau A."/>
            <person name="Bajic V."/>
            <person name="Leiknes T."/>
        </authorList>
    </citation>
    <scope>NUCLEOTIDE SEQUENCE [LARGE SCALE GENOMIC DNA]</scope>
    <source>
        <strain evidence="10 11">VG4</strain>
    </source>
</reference>
<keyword evidence="8 9" id="KW-0472">Membrane</keyword>
<feature type="transmembrane region" description="Helical" evidence="9">
    <location>
        <begin position="173"/>
        <end position="198"/>
    </location>
</feature>
<evidence type="ECO:0000256" key="1">
    <source>
        <dbReference type="ARBA" id="ARBA00004429"/>
    </source>
</evidence>
<evidence type="ECO:0000313" key="10">
    <source>
        <dbReference type="EMBL" id="RDH43013.1"/>
    </source>
</evidence>
<feature type="transmembrane region" description="Helical" evidence="9">
    <location>
        <begin position="105"/>
        <end position="128"/>
    </location>
</feature>
<dbReference type="Proteomes" id="UP000257039">
    <property type="component" value="Unassembled WGS sequence"/>
</dbReference>
<feature type="transmembrane region" description="Helical" evidence="9">
    <location>
        <begin position="135"/>
        <end position="153"/>
    </location>
</feature>
<keyword evidence="5" id="KW-0997">Cell inner membrane</keyword>
<keyword evidence="6 9" id="KW-0812">Transmembrane</keyword>
<dbReference type="RefSeq" id="WP_027708464.1">
    <property type="nucleotide sequence ID" value="NZ_JAEVHG010000002.1"/>
</dbReference>
<comment type="similarity">
    <text evidence="2">Belongs to the binding-protein-dependent transport system permease family. AraH/RbsC subfamily.</text>
</comment>
<evidence type="ECO:0000256" key="5">
    <source>
        <dbReference type="ARBA" id="ARBA00022519"/>
    </source>
</evidence>
<feature type="transmembrane region" description="Helical" evidence="9">
    <location>
        <begin position="31"/>
        <end position="54"/>
    </location>
</feature>
<evidence type="ECO:0000256" key="8">
    <source>
        <dbReference type="ARBA" id="ARBA00023136"/>
    </source>
</evidence>
<accession>A0A4P9VIM5</accession>
<dbReference type="AlphaFoldDB" id="A0A4P9VIM5"/>
<evidence type="ECO:0000256" key="7">
    <source>
        <dbReference type="ARBA" id="ARBA00022989"/>
    </source>
</evidence>
<comment type="caution">
    <text evidence="10">The sequence shown here is derived from an EMBL/GenBank/DDBJ whole genome shotgun (WGS) entry which is preliminary data.</text>
</comment>
<evidence type="ECO:0000256" key="3">
    <source>
        <dbReference type="ARBA" id="ARBA00022448"/>
    </source>
</evidence>
<dbReference type="CDD" id="cd06579">
    <property type="entry name" value="TM_PBP1_transp_AraH_like"/>
    <property type="match status" value="1"/>
</dbReference>
<evidence type="ECO:0000313" key="11">
    <source>
        <dbReference type="Proteomes" id="UP000257039"/>
    </source>
</evidence>
<dbReference type="EMBL" id="NDXW01000001">
    <property type="protein sequence ID" value="RDH43013.1"/>
    <property type="molecule type" value="Genomic_DNA"/>
</dbReference>
<dbReference type="Pfam" id="PF02653">
    <property type="entry name" value="BPD_transp_2"/>
    <property type="match status" value="1"/>
</dbReference>
<dbReference type="PANTHER" id="PTHR32196:SF21">
    <property type="entry name" value="ABC TRANSPORTER PERMEASE PROTEIN YPHD-RELATED"/>
    <property type="match status" value="1"/>
</dbReference>
<dbReference type="GO" id="GO:0022857">
    <property type="term" value="F:transmembrane transporter activity"/>
    <property type="evidence" value="ECO:0007669"/>
    <property type="project" value="InterPro"/>
</dbReference>
<name>A0A4P9VIM5_9GAMM</name>
<proteinExistence type="inferred from homology"/>
<keyword evidence="7 9" id="KW-1133">Transmembrane helix</keyword>
<dbReference type="NCBIfam" id="NF007067">
    <property type="entry name" value="PRK09512.1"/>
    <property type="match status" value="1"/>
</dbReference>
<keyword evidence="3" id="KW-0813">Transport</keyword>
<evidence type="ECO:0000256" key="2">
    <source>
        <dbReference type="ARBA" id="ARBA00007942"/>
    </source>
</evidence>
<organism evidence="10 11">
    <name type="scientific">Zooshikella ganghwensis</name>
    <dbReference type="NCBI Taxonomy" id="202772"/>
    <lineage>
        <taxon>Bacteria</taxon>
        <taxon>Pseudomonadati</taxon>
        <taxon>Pseudomonadota</taxon>
        <taxon>Gammaproteobacteria</taxon>
        <taxon>Oceanospirillales</taxon>
        <taxon>Zooshikellaceae</taxon>
        <taxon>Zooshikella</taxon>
    </lineage>
</organism>
<feature type="transmembrane region" description="Helical" evidence="9">
    <location>
        <begin position="66"/>
        <end position="99"/>
    </location>
</feature>
<comment type="subcellular location">
    <subcellularLocation>
        <location evidence="1">Cell inner membrane</location>
        <topology evidence="1">Multi-pass membrane protein</topology>
    </subcellularLocation>
</comment>